<feature type="compositionally biased region" description="Basic and acidic residues" evidence="1">
    <location>
        <begin position="250"/>
        <end position="264"/>
    </location>
</feature>
<feature type="chain" id="PRO_5036465087" evidence="3">
    <location>
        <begin position="19"/>
        <end position="285"/>
    </location>
</feature>
<dbReference type="AlphaFoldDB" id="A0A8W8MDP9"/>
<evidence type="ECO:0000313" key="5">
    <source>
        <dbReference type="Proteomes" id="UP000005408"/>
    </source>
</evidence>
<dbReference type="Proteomes" id="UP000005408">
    <property type="component" value="Unassembled WGS sequence"/>
</dbReference>
<name>A0A8W8MDP9_MAGGI</name>
<sequence length="285" mass="31286">MHFVILFSVCMLFGGTSGCDMCKIDFGNFATCTGEDLYAAYVEVGCFIRNITTLVPIVQLRIRGNCGSIVQYVHLSKETQIKDIVMLDSTEKNHRCRDDATTATMPAMYTSSVQPSLSQHVSDQSTVQQTVTATPFTNIDSTFTIHISTPHTLTSDITTSHHTGTTDSSTLSTRPTILRPHVTEAYNMGVAALALVAVMILGCALRALLRHFNVQCRAPVRRRPRSKDECRLEEGSRCRISPALSGGGLKVEEVEMSTKDRSEEANEMEETDNSPPSANTRSRSS</sequence>
<accession>A0A8W8MDP9</accession>
<feature type="region of interest" description="Disordered" evidence="1">
    <location>
        <begin position="241"/>
        <end position="285"/>
    </location>
</feature>
<feature type="signal peptide" evidence="3">
    <location>
        <begin position="1"/>
        <end position="18"/>
    </location>
</feature>
<keyword evidence="2" id="KW-0812">Transmembrane</keyword>
<keyword evidence="2" id="KW-0472">Membrane</keyword>
<keyword evidence="3" id="KW-0732">Signal</keyword>
<protein>
    <submittedName>
        <fullName evidence="4">Uncharacterized protein</fullName>
    </submittedName>
</protein>
<keyword evidence="5" id="KW-1185">Reference proteome</keyword>
<evidence type="ECO:0000256" key="2">
    <source>
        <dbReference type="SAM" id="Phobius"/>
    </source>
</evidence>
<proteinExistence type="predicted"/>
<keyword evidence="2" id="KW-1133">Transmembrane helix</keyword>
<feature type="compositionally biased region" description="Polar residues" evidence="1">
    <location>
        <begin position="273"/>
        <end position="285"/>
    </location>
</feature>
<reference evidence="4" key="1">
    <citation type="submission" date="2022-08" db="UniProtKB">
        <authorList>
            <consortium name="EnsemblMetazoa"/>
        </authorList>
    </citation>
    <scope>IDENTIFICATION</scope>
    <source>
        <strain evidence="4">05x7-T-G4-1.051#20</strain>
    </source>
</reference>
<dbReference type="EnsemblMetazoa" id="G33220.1">
    <property type="protein sequence ID" value="G33220.1:cds"/>
    <property type="gene ID" value="G33220"/>
</dbReference>
<organism evidence="4 5">
    <name type="scientific">Magallana gigas</name>
    <name type="common">Pacific oyster</name>
    <name type="synonym">Crassostrea gigas</name>
    <dbReference type="NCBI Taxonomy" id="29159"/>
    <lineage>
        <taxon>Eukaryota</taxon>
        <taxon>Metazoa</taxon>
        <taxon>Spiralia</taxon>
        <taxon>Lophotrochozoa</taxon>
        <taxon>Mollusca</taxon>
        <taxon>Bivalvia</taxon>
        <taxon>Autobranchia</taxon>
        <taxon>Pteriomorphia</taxon>
        <taxon>Ostreida</taxon>
        <taxon>Ostreoidea</taxon>
        <taxon>Ostreidae</taxon>
        <taxon>Magallana</taxon>
    </lineage>
</organism>
<evidence type="ECO:0000256" key="3">
    <source>
        <dbReference type="SAM" id="SignalP"/>
    </source>
</evidence>
<evidence type="ECO:0000313" key="4">
    <source>
        <dbReference type="EnsemblMetazoa" id="G33220.1:cds"/>
    </source>
</evidence>
<feature type="transmembrane region" description="Helical" evidence="2">
    <location>
        <begin position="185"/>
        <end position="209"/>
    </location>
</feature>
<evidence type="ECO:0000256" key="1">
    <source>
        <dbReference type="SAM" id="MobiDB-lite"/>
    </source>
</evidence>